<dbReference type="PATRIC" id="fig|216946.3.peg.468"/>
<dbReference type="STRING" id="216946.STURO_v1c04640"/>
<keyword evidence="1" id="KW-0812">Transmembrane</keyword>
<sequence length="160" mass="17511">MKKSWIMMLTTSLILLVVAVIGYALPDFKYKNSSSMMYNYYGGGNSFPGTTANVSLWLELLISMAVISAVISIFVLIMAYVYENTTYNKYAIFAQIPFVFIAFFSGIMLLAAGCLNLGSVNQSDKLAPILILTFINIGYFGVVGAAITTGIVEYKTNSLK</sequence>
<feature type="transmembrane region" description="Helical" evidence="1">
    <location>
        <begin position="94"/>
        <end position="120"/>
    </location>
</feature>
<keyword evidence="1" id="KW-0472">Membrane</keyword>
<accession>A0A0K1P742</accession>
<feature type="transmembrane region" description="Helical" evidence="1">
    <location>
        <begin position="60"/>
        <end position="82"/>
    </location>
</feature>
<keyword evidence="1" id="KW-1133">Transmembrane helix</keyword>
<feature type="transmembrane region" description="Helical" evidence="1">
    <location>
        <begin position="126"/>
        <end position="152"/>
    </location>
</feature>
<dbReference type="KEGG" id="stur:STURON_00466"/>
<evidence type="ECO:0008006" key="4">
    <source>
        <dbReference type="Google" id="ProtNLM"/>
    </source>
</evidence>
<dbReference type="OrthoDB" id="389746at2"/>
<protein>
    <recommendedName>
        <fullName evidence="4">Transmembrane protein</fullName>
    </recommendedName>
</protein>
<dbReference type="Proteomes" id="UP000067243">
    <property type="component" value="Chromosome"/>
</dbReference>
<dbReference type="RefSeq" id="WP_075048306.1">
    <property type="nucleotide sequence ID" value="NZ_CP012328.1"/>
</dbReference>
<reference evidence="2 3" key="1">
    <citation type="journal article" date="2015" name="Genome Announc.">
        <title>Complete Genome Sequence of Spiroplasma turonicum Strain Tab4cT, a Parasite of a Horse Fly, Haematopota sp. (Diptera: Tabanidae).</title>
        <authorList>
            <person name="Davis R.E."/>
            <person name="Shao J."/>
            <person name="Zhao Y."/>
            <person name="Gasparich G.E."/>
            <person name="Gaynor B.J."/>
            <person name="Donofrio N."/>
        </authorList>
    </citation>
    <scope>NUCLEOTIDE SEQUENCE [LARGE SCALE GENOMIC DNA]</scope>
    <source>
        <strain evidence="2 3">Tab4c</strain>
    </source>
</reference>
<gene>
    <name evidence="2" type="ORF">STURON_00466</name>
</gene>
<proteinExistence type="predicted"/>
<evidence type="ECO:0000313" key="2">
    <source>
        <dbReference type="EMBL" id="AKU79712.1"/>
    </source>
</evidence>
<dbReference type="EMBL" id="CP012328">
    <property type="protein sequence ID" value="AKU79712.1"/>
    <property type="molecule type" value="Genomic_DNA"/>
</dbReference>
<evidence type="ECO:0000313" key="3">
    <source>
        <dbReference type="Proteomes" id="UP000067243"/>
    </source>
</evidence>
<organism evidence="2 3">
    <name type="scientific">Spiroplasma turonicum</name>
    <dbReference type="NCBI Taxonomy" id="216946"/>
    <lineage>
        <taxon>Bacteria</taxon>
        <taxon>Bacillati</taxon>
        <taxon>Mycoplasmatota</taxon>
        <taxon>Mollicutes</taxon>
        <taxon>Entomoplasmatales</taxon>
        <taxon>Spiroplasmataceae</taxon>
        <taxon>Spiroplasma</taxon>
    </lineage>
</organism>
<dbReference type="AlphaFoldDB" id="A0A0K1P742"/>
<keyword evidence="3" id="KW-1185">Reference proteome</keyword>
<evidence type="ECO:0000256" key="1">
    <source>
        <dbReference type="SAM" id="Phobius"/>
    </source>
</evidence>
<name>A0A0K1P742_9MOLU</name>